<dbReference type="Gene3D" id="3.80.10.10">
    <property type="entry name" value="Ribonuclease Inhibitor"/>
    <property type="match status" value="1"/>
</dbReference>
<dbReference type="InterPro" id="IPR032675">
    <property type="entry name" value="LRR_dom_sf"/>
</dbReference>
<gene>
    <name evidence="2" type="ORF">VFH_II265240</name>
</gene>
<accession>A0AAV0ZSP8</accession>
<dbReference type="AlphaFoldDB" id="A0AAV0ZSP8"/>
<feature type="region of interest" description="Disordered" evidence="1">
    <location>
        <begin position="1"/>
        <end position="49"/>
    </location>
</feature>
<dbReference type="EMBL" id="OX451737">
    <property type="protein sequence ID" value="CAI8601289.1"/>
    <property type="molecule type" value="Genomic_DNA"/>
</dbReference>
<reference evidence="2 3" key="1">
    <citation type="submission" date="2023-01" db="EMBL/GenBank/DDBJ databases">
        <authorList>
            <person name="Kreplak J."/>
        </authorList>
    </citation>
    <scope>NUCLEOTIDE SEQUENCE [LARGE SCALE GENOMIC DNA]</scope>
</reference>
<sequence>MAASSKSNVIERRRKVAAATKSNPPKRRKTAAPATATAKAKNPEKRRITKSTATCSCLPDDLWELIFKSLNSDNLNFKSLSAVSKQFLSITNRMRISLTVTDETIPYLPRLLHRFPNLTSVDLTRLSQARDLGAILTQISTFSFDLRALSCNSFAANGLLALSKTMKNLTSFSFTPLTPFTRRMSIIKKNDLLFIVDCFPLLEKLILTYSNDYPIEEFSKIDFFDQAVFLE</sequence>
<evidence type="ECO:0000313" key="2">
    <source>
        <dbReference type="EMBL" id="CAI8601289.1"/>
    </source>
</evidence>
<evidence type="ECO:0008006" key="4">
    <source>
        <dbReference type="Google" id="ProtNLM"/>
    </source>
</evidence>
<evidence type="ECO:0000313" key="3">
    <source>
        <dbReference type="Proteomes" id="UP001157006"/>
    </source>
</evidence>
<protein>
    <recommendedName>
        <fullName evidence="4">F-box domain-containing protein</fullName>
    </recommendedName>
</protein>
<name>A0AAV0ZSP8_VICFA</name>
<organism evidence="2 3">
    <name type="scientific">Vicia faba</name>
    <name type="common">Broad bean</name>
    <name type="synonym">Faba vulgaris</name>
    <dbReference type="NCBI Taxonomy" id="3906"/>
    <lineage>
        <taxon>Eukaryota</taxon>
        <taxon>Viridiplantae</taxon>
        <taxon>Streptophyta</taxon>
        <taxon>Embryophyta</taxon>
        <taxon>Tracheophyta</taxon>
        <taxon>Spermatophyta</taxon>
        <taxon>Magnoliopsida</taxon>
        <taxon>eudicotyledons</taxon>
        <taxon>Gunneridae</taxon>
        <taxon>Pentapetalae</taxon>
        <taxon>rosids</taxon>
        <taxon>fabids</taxon>
        <taxon>Fabales</taxon>
        <taxon>Fabaceae</taxon>
        <taxon>Papilionoideae</taxon>
        <taxon>50 kb inversion clade</taxon>
        <taxon>NPAAA clade</taxon>
        <taxon>Hologalegina</taxon>
        <taxon>IRL clade</taxon>
        <taxon>Fabeae</taxon>
        <taxon>Vicia</taxon>
    </lineage>
</organism>
<evidence type="ECO:0000256" key="1">
    <source>
        <dbReference type="SAM" id="MobiDB-lite"/>
    </source>
</evidence>
<keyword evidence="3" id="KW-1185">Reference proteome</keyword>
<proteinExistence type="predicted"/>
<feature type="compositionally biased region" description="Low complexity" evidence="1">
    <location>
        <begin position="31"/>
        <end position="40"/>
    </location>
</feature>
<dbReference type="Proteomes" id="UP001157006">
    <property type="component" value="Chromosome 2"/>
</dbReference>